<dbReference type="InterPro" id="IPR001114">
    <property type="entry name" value="Adenylosuccinate_synthetase"/>
</dbReference>
<evidence type="ECO:0000313" key="10">
    <source>
        <dbReference type="EMBL" id="OVE50572.1"/>
    </source>
</evidence>
<keyword evidence="3 8" id="KW-0479">Metal-binding</keyword>
<dbReference type="AlphaFoldDB" id="A0A202BGT0"/>
<evidence type="ECO:0000256" key="1">
    <source>
        <dbReference type="ARBA" id="ARBA00011738"/>
    </source>
</evidence>
<dbReference type="GO" id="GO:0004019">
    <property type="term" value="F:adenylosuccinate synthase activity"/>
    <property type="evidence" value="ECO:0007669"/>
    <property type="project" value="UniProtKB-UniRule"/>
</dbReference>
<reference evidence="10 11" key="1">
    <citation type="submission" date="2017-05" db="EMBL/GenBank/DDBJ databases">
        <title>Chromobacterium violaceum GHPS1 isolated from Hydrocarbon polluted soil in French Guiana display an awesome secondary metabolite arsenal and a battery of drug and heavy-metal-resistance and detoxification of xenobiotics proteins.</title>
        <authorList>
            <person name="Belbahri L."/>
        </authorList>
    </citation>
    <scope>NUCLEOTIDE SEQUENCE [LARGE SCALE GENOMIC DNA]</scope>
    <source>
        <strain evidence="10 11">GHPS1</strain>
    </source>
</reference>
<organism evidence="10 11">
    <name type="scientific">Chromobacterium violaceum</name>
    <dbReference type="NCBI Taxonomy" id="536"/>
    <lineage>
        <taxon>Bacteria</taxon>
        <taxon>Pseudomonadati</taxon>
        <taxon>Pseudomonadota</taxon>
        <taxon>Betaproteobacteria</taxon>
        <taxon>Neisseriales</taxon>
        <taxon>Chromobacteriaceae</taxon>
        <taxon>Chromobacterium</taxon>
    </lineage>
</organism>
<feature type="binding site" description="in other chain" evidence="8">
    <location>
        <begin position="38"/>
        <end position="41"/>
    </location>
    <ligand>
        <name>IMP</name>
        <dbReference type="ChEBI" id="CHEBI:58053"/>
        <note>ligand shared between dimeric partners</note>
    </ligand>
</feature>
<dbReference type="InterPro" id="IPR018220">
    <property type="entry name" value="Adenylosuccin_syn_GTP-bd"/>
</dbReference>
<feature type="binding site" evidence="8">
    <location>
        <begin position="40"/>
        <end position="42"/>
    </location>
    <ligand>
        <name>GTP</name>
        <dbReference type="ChEBI" id="CHEBI:37565"/>
    </ligand>
</feature>
<evidence type="ECO:0000256" key="5">
    <source>
        <dbReference type="ARBA" id="ARBA00022755"/>
    </source>
</evidence>
<comment type="subunit">
    <text evidence="1 8">Homodimer.</text>
</comment>
<keyword evidence="4 8" id="KW-0547">Nucleotide-binding</keyword>
<keyword evidence="8" id="KW-0963">Cytoplasm</keyword>
<evidence type="ECO:0000256" key="9">
    <source>
        <dbReference type="RuleBase" id="RU000520"/>
    </source>
</evidence>
<dbReference type="SUPFAM" id="SSF52540">
    <property type="entry name" value="P-loop containing nucleoside triphosphate hydrolases"/>
    <property type="match status" value="1"/>
</dbReference>
<dbReference type="Proteomes" id="UP000196342">
    <property type="component" value="Unassembled WGS sequence"/>
</dbReference>
<feature type="active site" description="Proton acceptor" evidence="8">
    <location>
        <position position="13"/>
    </location>
</feature>
<comment type="cofactor">
    <cofactor evidence="8">
        <name>Mg(2+)</name>
        <dbReference type="ChEBI" id="CHEBI:18420"/>
    </cofactor>
    <text evidence="8">Binds 1 Mg(2+) ion per subunit.</text>
</comment>
<dbReference type="PANTHER" id="PTHR11846">
    <property type="entry name" value="ADENYLOSUCCINATE SYNTHETASE"/>
    <property type="match status" value="1"/>
</dbReference>
<evidence type="ECO:0000256" key="4">
    <source>
        <dbReference type="ARBA" id="ARBA00022741"/>
    </source>
</evidence>
<dbReference type="HAMAP" id="MF_00011">
    <property type="entry name" value="Adenylosucc_synth"/>
    <property type="match status" value="1"/>
</dbReference>
<protein>
    <recommendedName>
        <fullName evidence="8 9">Adenylosuccinate synthetase</fullName>
        <shortName evidence="8">AMPSase</shortName>
        <shortName evidence="8">AdSS</shortName>
        <ecNumber evidence="8 9">6.3.4.4</ecNumber>
    </recommendedName>
    <alternativeName>
        <fullName evidence="8">IMP--aspartate ligase</fullName>
    </alternativeName>
</protein>
<keyword evidence="7 8" id="KW-0342">GTP-binding</keyword>
<feature type="binding site" description="in other chain" evidence="8">
    <location>
        <begin position="13"/>
        <end position="16"/>
    </location>
    <ligand>
        <name>IMP</name>
        <dbReference type="ChEBI" id="CHEBI:58053"/>
        <note>ligand shared between dimeric partners</note>
    </ligand>
</feature>
<proteinExistence type="inferred from homology"/>
<dbReference type="EC" id="6.3.4.4" evidence="8 9"/>
<comment type="subcellular location">
    <subcellularLocation>
        <location evidence="8">Cytoplasm</location>
    </subcellularLocation>
</comment>
<feature type="binding site" evidence="8">
    <location>
        <begin position="297"/>
        <end position="303"/>
    </location>
    <ligand>
        <name>substrate</name>
    </ligand>
</feature>
<dbReference type="GO" id="GO:0046040">
    <property type="term" value="P:IMP metabolic process"/>
    <property type="evidence" value="ECO:0007669"/>
    <property type="project" value="TreeGrafter"/>
</dbReference>
<dbReference type="EMBL" id="NHOO01000001">
    <property type="protein sequence ID" value="OVE50572.1"/>
    <property type="molecule type" value="Genomic_DNA"/>
</dbReference>
<feature type="active site" description="Proton donor" evidence="8">
    <location>
        <position position="41"/>
    </location>
</feature>
<accession>A0A202BGT0</accession>
<dbReference type="Gene3D" id="3.90.170.10">
    <property type="entry name" value="Adenylosuccinate Synthetase, subunit A, domain 3"/>
    <property type="match status" value="1"/>
</dbReference>
<keyword evidence="11" id="KW-1185">Reference proteome</keyword>
<keyword evidence="2 8" id="KW-0436">Ligase</keyword>
<feature type="binding site" description="in other chain" evidence="8">
    <location>
        <position position="237"/>
    </location>
    <ligand>
        <name>IMP</name>
        <dbReference type="ChEBI" id="CHEBI:58053"/>
        <note>ligand shared between dimeric partners</note>
    </ligand>
</feature>
<evidence type="ECO:0000313" key="11">
    <source>
        <dbReference type="Proteomes" id="UP000196342"/>
    </source>
</evidence>
<dbReference type="GO" id="GO:0005525">
    <property type="term" value="F:GTP binding"/>
    <property type="evidence" value="ECO:0007669"/>
    <property type="project" value="UniProtKB-UniRule"/>
</dbReference>
<dbReference type="InterPro" id="IPR042109">
    <property type="entry name" value="Adenylosuccinate_synth_dom1"/>
</dbReference>
<dbReference type="PROSITE" id="PS01266">
    <property type="entry name" value="ADENYLOSUCCIN_SYN_1"/>
    <property type="match status" value="1"/>
</dbReference>
<feature type="binding site" description="in other chain" evidence="8">
    <location>
        <position position="222"/>
    </location>
    <ligand>
        <name>IMP</name>
        <dbReference type="ChEBI" id="CHEBI:58053"/>
        <note>ligand shared between dimeric partners</note>
    </ligand>
</feature>
<feature type="binding site" evidence="8">
    <location>
        <position position="40"/>
    </location>
    <ligand>
        <name>Mg(2+)</name>
        <dbReference type="ChEBI" id="CHEBI:18420"/>
    </ligand>
</feature>
<dbReference type="UniPathway" id="UPA00075">
    <property type="reaction ID" value="UER00335"/>
</dbReference>
<name>A0A202BGT0_CHRVL</name>
<comment type="pathway">
    <text evidence="8 9">Purine metabolism; AMP biosynthesis via de novo pathway; AMP from IMP: step 1/2.</text>
</comment>
<dbReference type="FunFam" id="1.10.300.10:FF:000001">
    <property type="entry name" value="Adenylosuccinate synthetase"/>
    <property type="match status" value="1"/>
</dbReference>
<dbReference type="GO" id="GO:0000287">
    <property type="term" value="F:magnesium ion binding"/>
    <property type="evidence" value="ECO:0007669"/>
    <property type="project" value="UniProtKB-UniRule"/>
</dbReference>
<dbReference type="InterPro" id="IPR027417">
    <property type="entry name" value="P-loop_NTPase"/>
</dbReference>
<comment type="catalytic activity">
    <reaction evidence="8 9">
        <text>IMP + L-aspartate + GTP = N(6)-(1,2-dicarboxyethyl)-AMP + GDP + phosphate + 2 H(+)</text>
        <dbReference type="Rhea" id="RHEA:15753"/>
        <dbReference type="ChEBI" id="CHEBI:15378"/>
        <dbReference type="ChEBI" id="CHEBI:29991"/>
        <dbReference type="ChEBI" id="CHEBI:37565"/>
        <dbReference type="ChEBI" id="CHEBI:43474"/>
        <dbReference type="ChEBI" id="CHEBI:57567"/>
        <dbReference type="ChEBI" id="CHEBI:58053"/>
        <dbReference type="ChEBI" id="CHEBI:58189"/>
        <dbReference type="EC" id="6.3.4.4"/>
    </reaction>
</comment>
<feature type="binding site" evidence="8">
    <location>
        <begin position="329"/>
        <end position="331"/>
    </location>
    <ligand>
        <name>GTP</name>
        <dbReference type="ChEBI" id="CHEBI:37565"/>
    </ligand>
</feature>
<feature type="binding site" description="in other chain" evidence="8">
    <location>
        <position position="301"/>
    </location>
    <ligand>
        <name>IMP</name>
        <dbReference type="ChEBI" id="CHEBI:58053"/>
        <note>ligand shared between dimeric partners</note>
    </ligand>
</feature>
<dbReference type="NCBIfam" id="NF002223">
    <property type="entry name" value="PRK01117.1"/>
    <property type="match status" value="1"/>
</dbReference>
<evidence type="ECO:0000256" key="6">
    <source>
        <dbReference type="ARBA" id="ARBA00022842"/>
    </source>
</evidence>
<dbReference type="InterPro" id="IPR042111">
    <property type="entry name" value="Adenylosuccinate_synth_dom3"/>
</dbReference>
<sequence>MNKVIVTGAQWGDEGKGRIVDLLAEAADCVVRFNGGHNAGHTLVVGGKTWKLALLPCGLLRGKLGVIGNGVVVDPQALLAEIDRIAAEGLAITPDTLAIADNATLLLPSHIALDAAQEAARAQAIGTTGRGIGPAFEDRAGRRAIRLADLADPAVLRERLAEALRYHNAVLAALGRPACELEPMLAALLEQARRILPYLRPAWKLLSEADQAGRRILFEGAQAMLLDVEHGTYPFVTSSGTGPAQAASGSGLGSAARGHALGVCKAYATRVGGGPFPTELDDAVGARLREKGGEYGTNTGRARRCGWLDAALLRQSVRVGGMSSLALTKLDVLDGLAELKICTGYRVDGVLRDDYPAGLAERGRVAPVYETLPGWQESTRGARSLDALPEAARAYVRRIAELAGAPVSLISTGAERDDVIRLADPWMPASGG</sequence>
<keyword evidence="6 8" id="KW-0460">Magnesium</keyword>
<evidence type="ECO:0000256" key="7">
    <source>
        <dbReference type="ARBA" id="ARBA00023134"/>
    </source>
</evidence>
<dbReference type="NCBIfam" id="TIGR00184">
    <property type="entry name" value="purA"/>
    <property type="match status" value="1"/>
</dbReference>
<feature type="binding site" evidence="8">
    <location>
        <position position="142"/>
    </location>
    <ligand>
        <name>IMP</name>
        <dbReference type="ChEBI" id="CHEBI:58053"/>
        <note>ligand shared between dimeric partners</note>
    </ligand>
</feature>
<feature type="binding site" evidence="8">
    <location>
        <begin position="12"/>
        <end position="18"/>
    </location>
    <ligand>
        <name>GTP</name>
        <dbReference type="ChEBI" id="CHEBI:37565"/>
    </ligand>
</feature>
<dbReference type="Pfam" id="PF00709">
    <property type="entry name" value="Adenylsucc_synt"/>
    <property type="match status" value="1"/>
</dbReference>
<dbReference type="PANTHER" id="PTHR11846:SF0">
    <property type="entry name" value="ADENYLOSUCCINATE SYNTHETASE"/>
    <property type="match status" value="1"/>
</dbReference>
<dbReference type="GO" id="GO:0044208">
    <property type="term" value="P:'de novo' AMP biosynthetic process"/>
    <property type="evidence" value="ECO:0007669"/>
    <property type="project" value="UniProtKB-UniRule"/>
</dbReference>
<dbReference type="InterPro" id="IPR042110">
    <property type="entry name" value="Adenylosuccinate_synth_dom2"/>
</dbReference>
<dbReference type="Gene3D" id="1.10.300.10">
    <property type="entry name" value="Adenylosuccinate Synthetase, subunit A, domain 2"/>
    <property type="match status" value="1"/>
</dbReference>
<dbReference type="GO" id="GO:0005737">
    <property type="term" value="C:cytoplasm"/>
    <property type="evidence" value="ECO:0007669"/>
    <property type="project" value="UniProtKB-SubCell"/>
</dbReference>
<feature type="binding site" evidence="8">
    <location>
        <begin position="411"/>
        <end position="413"/>
    </location>
    <ligand>
        <name>GTP</name>
        <dbReference type="ChEBI" id="CHEBI:37565"/>
    </ligand>
</feature>
<dbReference type="CDD" id="cd03108">
    <property type="entry name" value="AdSS"/>
    <property type="match status" value="1"/>
</dbReference>
<evidence type="ECO:0000256" key="2">
    <source>
        <dbReference type="ARBA" id="ARBA00022598"/>
    </source>
</evidence>
<dbReference type="RefSeq" id="WP_087697059.1">
    <property type="nucleotide sequence ID" value="NZ_NHOO01000001.1"/>
</dbReference>
<feature type="binding site" evidence="8">
    <location>
        <position position="303"/>
    </location>
    <ligand>
        <name>GTP</name>
        <dbReference type="ChEBI" id="CHEBI:37565"/>
    </ligand>
</feature>
<gene>
    <name evidence="8" type="primary">purA</name>
    <name evidence="10" type="ORF">CBW21_00855</name>
</gene>
<dbReference type="SMART" id="SM00788">
    <property type="entry name" value="Adenylsucc_synt"/>
    <property type="match status" value="1"/>
</dbReference>
<comment type="function">
    <text evidence="8">Plays an important role in the de novo pathway of purine nucleotide biosynthesis. Catalyzes the first committed step in the biosynthesis of AMP from IMP.</text>
</comment>
<feature type="binding site" description="in other chain" evidence="8">
    <location>
        <position position="128"/>
    </location>
    <ligand>
        <name>IMP</name>
        <dbReference type="ChEBI" id="CHEBI:58053"/>
        <note>ligand shared between dimeric partners</note>
    </ligand>
</feature>
<evidence type="ECO:0000256" key="8">
    <source>
        <dbReference type="HAMAP-Rule" id="MF_00011"/>
    </source>
</evidence>
<dbReference type="Gene3D" id="3.40.440.10">
    <property type="entry name" value="Adenylosuccinate Synthetase, subunit A, domain 1"/>
    <property type="match status" value="1"/>
</dbReference>
<evidence type="ECO:0000256" key="3">
    <source>
        <dbReference type="ARBA" id="ARBA00022723"/>
    </source>
</evidence>
<keyword evidence="5 8" id="KW-0658">Purine biosynthesis</keyword>
<feature type="binding site" evidence="8">
    <location>
        <position position="13"/>
    </location>
    <ligand>
        <name>Mg(2+)</name>
        <dbReference type="ChEBI" id="CHEBI:18420"/>
    </ligand>
</feature>
<comment type="similarity">
    <text evidence="8 9">Belongs to the adenylosuccinate synthetase family.</text>
</comment>
<comment type="caution">
    <text evidence="10">The sequence shown here is derived from an EMBL/GenBank/DDBJ whole genome shotgun (WGS) entry which is preliminary data.</text>
</comment>
<dbReference type="FunFam" id="3.90.170.10:FF:000001">
    <property type="entry name" value="Adenylosuccinate synthetase"/>
    <property type="match status" value="1"/>
</dbReference>